<feature type="transmembrane region" description="Helical" evidence="16">
    <location>
        <begin position="141"/>
        <end position="161"/>
    </location>
</feature>
<keyword evidence="7" id="KW-0969">Cilium</keyword>
<keyword evidence="4 14" id="KW-0812">Transmembrane</keyword>
<feature type="transmembrane region" description="Helical" evidence="16">
    <location>
        <begin position="404"/>
        <end position="428"/>
    </location>
</feature>
<evidence type="ECO:0000256" key="15">
    <source>
        <dbReference type="SAM" id="MobiDB-lite"/>
    </source>
</evidence>
<keyword evidence="10 14" id="KW-0675">Receptor</keyword>
<feature type="transmembrane region" description="Helical" evidence="16">
    <location>
        <begin position="455"/>
        <end position="478"/>
    </location>
</feature>
<dbReference type="GO" id="GO:0004930">
    <property type="term" value="F:G protein-coupled receptor activity"/>
    <property type="evidence" value="ECO:0007669"/>
    <property type="project" value="UniProtKB-KW"/>
</dbReference>
<keyword evidence="11" id="KW-0325">Glycoprotein</keyword>
<evidence type="ECO:0000256" key="8">
    <source>
        <dbReference type="ARBA" id="ARBA00023136"/>
    </source>
</evidence>
<evidence type="ECO:0000256" key="1">
    <source>
        <dbReference type="ARBA" id="ARBA00004272"/>
    </source>
</evidence>
<dbReference type="PROSITE" id="PS50262">
    <property type="entry name" value="G_PROTEIN_RECEP_F1_2"/>
    <property type="match status" value="1"/>
</dbReference>
<evidence type="ECO:0000256" key="7">
    <source>
        <dbReference type="ARBA" id="ARBA00023069"/>
    </source>
</evidence>
<dbReference type="InterPro" id="IPR000276">
    <property type="entry name" value="GPCR_Rhodpsn"/>
</dbReference>
<dbReference type="AlphaFoldDB" id="A0A6F9DFV3"/>
<evidence type="ECO:0000256" key="3">
    <source>
        <dbReference type="ARBA" id="ARBA00022475"/>
    </source>
</evidence>
<evidence type="ECO:0000256" key="6">
    <source>
        <dbReference type="ARBA" id="ARBA00023040"/>
    </source>
</evidence>
<dbReference type="SUPFAM" id="SSF81321">
    <property type="entry name" value="Family A G protein-coupled receptor-like"/>
    <property type="match status" value="1"/>
</dbReference>
<keyword evidence="12 14" id="KW-0807">Transducer</keyword>
<dbReference type="GO" id="GO:0060170">
    <property type="term" value="C:ciliary membrane"/>
    <property type="evidence" value="ECO:0007669"/>
    <property type="project" value="UniProtKB-SubCell"/>
</dbReference>
<evidence type="ECO:0000256" key="10">
    <source>
        <dbReference type="ARBA" id="ARBA00023170"/>
    </source>
</evidence>
<accession>A0A6F9DFV3</accession>
<evidence type="ECO:0000256" key="12">
    <source>
        <dbReference type="ARBA" id="ARBA00023224"/>
    </source>
</evidence>
<gene>
    <name evidence="18" type="primary">LOC100176943</name>
</gene>
<organism evidence="18">
    <name type="scientific">Phallusia mammillata</name>
    <dbReference type="NCBI Taxonomy" id="59560"/>
    <lineage>
        <taxon>Eukaryota</taxon>
        <taxon>Metazoa</taxon>
        <taxon>Chordata</taxon>
        <taxon>Tunicata</taxon>
        <taxon>Ascidiacea</taxon>
        <taxon>Phlebobranchia</taxon>
        <taxon>Ascidiidae</taxon>
        <taxon>Phallusia</taxon>
    </lineage>
</organism>
<comment type="subcellular location">
    <subcellularLocation>
        <location evidence="1">Cell projection</location>
        <location evidence="1">Cilium membrane</location>
        <topology evidence="1">Multi-pass membrane protein</topology>
    </subcellularLocation>
</comment>
<feature type="transmembrane region" description="Helical" evidence="16">
    <location>
        <begin position="25"/>
        <end position="50"/>
    </location>
</feature>
<keyword evidence="13" id="KW-0966">Cell projection</keyword>
<evidence type="ECO:0000256" key="4">
    <source>
        <dbReference type="ARBA" id="ARBA00022692"/>
    </source>
</evidence>
<evidence type="ECO:0000256" key="11">
    <source>
        <dbReference type="ARBA" id="ARBA00023180"/>
    </source>
</evidence>
<evidence type="ECO:0000256" key="13">
    <source>
        <dbReference type="ARBA" id="ARBA00023273"/>
    </source>
</evidence>
<evidence type="ECO:0000256" key="9">
    <source>
        <dbReference type="ARBA" id="ARBA00023157"/>
    </source>
</evidence>
<keyword evidence="9" id="KW-1015">Disulfide bond</keyword>
<comment type="similarity">
    <text evidence="14">Belongs to the G-protein coupled receptor 1 family.</text>
</comment>
<dbReference type="PANTHER" id="PTHR22752:SF10">
    <property type="entry name" value="G-PROTEIN COUPLED RECEPTOR 161"/>
    <property type="match status" value="1"/>
</dbReference>
<keyword evidence="8 16" id="KW-0472">Membrane</keyword>
<keyword evidence="3" id="KW-1003">Cell membrane</keyword>
<dbReference type="CDD" id="cd00637">
    <property type="entry name" value="7tm_classA_rhodopsin-like"/>
    <property type="match status" value="1"/>
</dbReference>
<evidence type="ECO:0000313" key="18">
    <source>
        <dbReference type="EMBL" id="CAB3261322.1"/>
    </source>
</evidence>
<dbReference type="Gene3D" id="1.20.1070.10">
    <property type="entry name" value="Rhodopsin 7-helix transmembrane proteins"/>
    <property type="match status" value="2"/>
</dbReference>
<feature type="transmembrane region" description="Helical" evidence="16">
    <location>
        <begin position="188"/>
        <end position="213"/>
    </location>
</feature>
<feature type="compositionally biased region" description="Low complexity" evidence="15">
    <location>
        <begin position="549"/>
        <end position="558"/>
    </location>
</feature>
<feature type="transmembrane region" description="Helical" evidence="16">
    <location>
        <begin position="99"/>
        <end position="120"/>
    </location>
</feature>
<keyword evidence="6 14" id="KW-0297">G-protein coupled receptor</keyword>
<dbReference type="InterPro" id="IPR017452">
    <property type="entry name" value="GPCR_Rhodpsn_7TM"/>
</dbReference>
<dbReference type="PANTHER" id="PTHR22752">
    <property type="entry name" value="G PROTEIN-COUPLED RECEPTOR"/>
    <property type="match status" value="1"/>
</dbReference>
<feature type="transmembrane region" description="Helical" evidence="16">
    <location>
        <begin position="62"/>
        <end position="87"/>
    </location>
</feature>
<dbReference type="PRINTS" id="PR00237">
    <property type="entry name" value="GPCRRHODOPSN"/>
</dbReference>
<protein>
    <submittedName>
        <fullName evidence="18">Uncharacterized protein LOC100176943</fullName>
    </submittedName>
</protein>
<proteinExistence type="evidence at transcript level"/>
<evidence type="ECO:0000256" key="16">
    <source>
        <dbReference type="SAM" id="Phobius"/>
    </source>
</evidence>
<reference evidence="18" key="1">
    <citation type="submission" date="2020-04" db="EMBL/GenBank/DDBJ databases">
        <authorList>
            <person name="Neveu A P."/>
        </authorList>
    </citation>
    <scope>NUCLEOTIDE SEQUENCE</scope>
    <source>
        <tissue evidence="18">Whole embryo</tissue>
    </source>
</reference>
<dbReference type="GO" id="GO:0005768">
    <property type="term" value="C:endosome"/>
    <property type="evidence" value="ECO:0007669"/>
    <property type="project" value="TreeGrafter"/>
</dbReference>
<evidence type="ECO:0000259" key="17">
    <source>
        <dbReference type="PROSITE" id="PS50262"/>
    </source>
</evidence>
<feature type="domain" description="G-protein coupled receptors family 1 profile" evidence="17">
    <location>
        <begin position="41"/>
        <end position="475"/>
    </location>
</feature>
<dbReference type="Pfam" id="PF00001">
    <property type="entry name" value="7tm_1"/>
    <property type="match status" value="1"/>
</dbReference>
<dbReference type="EMBL" id="LR786482">
    <property type="protein sequence ID" value="CAB3261322.1"/>
    <property type="molecule type" value="mRNA"/>
</dbReference>
<feature type="region of interest" description="Disordered" evidence="15">
    <location>
        <begin position="545"/>
        <end position="577"/>
    </location>
</feature>
<keyword evidence="2" id="KW-0217">Developmental protein</keyword>
<evidence type="ECO:0000256" key="14">
    <source>
        <dbReference type="RuleBase" id="RU000688"/>
    </source>
</evidence>
<dbReference type="PROSITE" id="PS00237">
    <property type="entry name" value="G_PROTEIN_RECEP_F1_1"/>
    <property type="match status" value="1"/>
</dbReference>
<keyword evidence="5 16" id="KW-1133">Transmembrane helix</keyword>
<evidence type="ECO:0000256" key="2">
    <source>
        <dbReference type="ARBA" id="ARBA00022473"/>
    </source>
</evidence>
<sequence length="761" mass="84955">MENVSTFFLENNTVPLDNNQQGVNILWTFFLCIVSLLSCFGNFLVCFTLYRRKYLLTSSNKLVFSLTVSNFGYSVLVFPFSVASSIAGKWMFGKVWCSLTAFLTMSLLGSSLITLSVISFDRYYAIVHPLKYPNRITSCRMTAVILACWSVALCLAVPPLFGAGAQYQYFVARFGCFPLWNRTIGFSLFWILICAILPMCFMISMYCSIFGVAREKYRNSSYRRKNMKIGRHRSWSSGSYCSKNSFVLSDTERGNASAKFDNSPVNKGFHELQAASNNSFVEDSGIASSGLIGCSQNIQSMAESSPHEPVYDQPYRHKVHNPEASCLSVDGPRQQTFKNDQIICKQMYSVQSSRTDVRHKQRGIQSHVLKRASSTSSNTCQRNVFHKRQVGFSNFQYYKNQKKACCTITVIVGSVLFTMSPFVVVSIVETFQGAAATLNSVGNVPSYKNVAIPDWLVSLTTILMYLTCVYYPVIYGLWNETLRNEIISILRRKSRAPNTRRTRILSLSTHIKDLGLSPRLTAAIMGESVAMAAVVYPMQVDTKASKQMRTTSARRSATPRVETSRKTTSQRPKVSPKVKTCFEEQPSCSKTIAPAKNDYKMRLEHQGNHVNVNTGNNVHIQGSSAVRVSTDAGRLRDREKLLEKPLRITSPELLGSELLQSALLFGLSDDVIGLDSDGISTKTERKTQKRLARSKAVVDSPSISSGSSVEENQDGAVVFGGGKLIHLEAGEPIRVKKWSKPQVVDFFAQTLAYDLLEDMKQ</sequence>
<name>A0A6F9DFV3_9ASCI</name>
<evidence type="ECO:0000256" key="5">
    <source>
        <dbReference type="ARBA" id="ARBA00022989"/>
    </source>
</evidence>